<gene>
    <name evidence="1" type="ORF">RHMOL_Rhmol06G0147200</name>
</gene>
<evidence type="ECO:0000313" key="2">
    <source>
        <dbReference type="Proteomes" id="UP001062846"/>
    </source>
</evidence>
<protein>
    <submittedName>
        <fullName evidence="1">Uncharacterized protein</fullName>
    </submittedName>
</protein>
<keyword evidence="2" id="KW-1185">Reference proteome</keyword>
<comment type="caution">
    <text evidence="1">The sequence shown here is derived from an EMBL/GenBank/DDBJ whole genome shotgun (WGS) entry which is preliminary data.</text>
</comment>
<reference evidence="1" key="1">
    <citation type="submission" date="2022-02" db="EMBL/GenBank/DDBJ databases">
        <title>Plant Genome Project.</title>
        <authorList>
            <person name="Zhang R.-G."/>
        </authorList>
    </citation>
    <scope>NUCLEOTIDE SEQUENCE</scope>
    <source>
        <strain evidence="1">AT1</strain>
    </source>
</reference>
<name>A0ACC0NDN2_RHOML</name>
<accession>A0ACC0NDN2</accession>
<organism evidence="1 2">
    <name type="scientific">Rhododendron molle</name>
    <name type="common">Chinese azalea</name>
    <name type="synonym">Azalea mollis</name>
    <dbReference type="NCBI Taxonomy" id="49168"/>
    <lineage>
        <taxon>Eukaryota</taxon>
        <taxon>Viridiplantae</taxon>
        <taxon>Streptophyta</taxon>
        <taxon>Embryophyta</taxon>
        <taxon>Tracheophyta</taxon>
        <taxon>Spermatophyta</taxon>
        <taxon>Magnoliopsida</taxon>
        <taxon>eudicotyledons</taxon>
        <taxon>Gunneridae</taxon>
        <taxon>Pentapetalae</taxon>
        <taxon>asterids</taxon>
        <taxon>Ericales</taxon>
        <taxon>Ericaceae</taxon>
        <taxon>Ericoideae</taxon>
        <taxon>Rhodoreae</taxon>
        <taxon>Rhododendron</taxon>
    </lineage>
</organism>
<dbReference type="EMBL" id="CM046393">
    <property type="protein sequence ID" value="KAI8550956.1"/>
    <property type="molecule type" value="Genomic_DNA"/>
</dbReference>
<dbReference type="Proteomes" id="UP001062846">
    <property type="component" value="Chromosome 6"/>
</dbReference>
<sequence>MLSQNQSKSHQNFDGRLYDCGIPARLTTSCTPTNSGRRFLHCMKFGVHMSFSTCVHDFFDAMELLNGFDIIKTVDTRIAEEDDIVGGESIHYLVLTNNEEQKTEEKPLSSNCPTIWEGKFFSAKRVPRGAHSAIRAVHFIF</sequence>
<evidence type="ECO:0000313" key="1">
    <source>
        <dbReference type="EMBL" id="KAI8550956.1"/>
    </source>
</evidence>
<proteinExistence type="predicted"/>